<feature type="chain" id="PRO_5023459279" description="Phosphatidylserine decarboxylase beta chain" evidence="11">
    <location>
        <begin position="1"/>
        <end position="179"/>
    </location>
</feature>
<dbReference type="PANTHER" id="PTHR35809:SF1">
    <property type="entry name" value="ARCHAETIDYLSERINE DECARBOXYLASE PROENZYME-RELATED"/>
    <property type="match status" value="1"/>
</dbReference>
<dbReference type="UniPathway" id="UPA00558">
    <property type="reaction ID" value="UER00616"/>
</dbReference>
<keyword evidence="9 11" id="KW-1208">Phospholipid metabolism</keyword>
<evidence type="ECO:0000313" key="13">
    <source>
        <dbReference type="EMBL" id="GAV26093.1"/>
    </source>
</evidence>
<accession>A0A1L8D4J2</accession>
<feature type="chain" id="PRO_5023459278" description="Phosphatidylserine decarboxylase alpha chain" evidence="11">
    <location>
        <begin position="180"/>
        <end position="212"/>
    </location>
</feature>
<feature type="modified residue" description="Pyruvic acid (Ser); by autocatalysis" evidence="11">
    <location>
        <position position="180"/>
    </location>
</feature>
<dbReference type="RefSeq" id="WP_075866266.1">
    <property type="nucleotide sequence ID" value="NZ_BDJL01000132.1"/>
</dbReference>
<comment type="pathway">
    <text evidence="11">Phospholipid metabolism; phosphatidylethanolamine biosynthesis; phosphatidylethanolamine from CDP-diacylglycerol: step 2/2.</text>
</comment>
<feature type="site" description="Cleavage (non-hydrolytic); by autocatalysis" evidence="11">
    <location>
        <begin position="179"/>
        <end position="180"/>
    </location>
</feature>
<keyword evidence="1 11" id="KW-1003">Cell membrane</keyword>
<evidence type="ECO:0000313" key="14">
    <source>
        <dbReference type="Proteomes" id="UP000187338"/>
    </source>
</evidence>
<keyword evidence="4 11" id="KW-0443">Lipid metabolism</keyword>
<proteinExistence type="inferred from homology"/>
<evidence type="ECO:0000256" key="4">
    <source>
        <dbReference type="ARBA" id="ARBA00023098"/>
    </source>
</evidence>
<evidence type="ECO:0000256" key="12">
    <source>
        <dbReference type="SAM" id="Phobius"/>
    </source>
</evidence>
<dbReference type="NCBIfam" id="NF003685">
    <property type="entry name" value="PRK05305.2-5"/>
    <property type="match status" value="1"/>
</dbReference>
<organism evidence="13 14">
    <name type="scientific">Carboxydothermus islandicus</name>
    <dbReference type="NCBI Taxonomy" id="661089"/>
    <lineage>
        <taxon>Bacteria</taxon>
        <taxon>Bacillati</taxon>
        <taxon>Bacillota</taxon>
        <taxon>Clostridia</taxon>
        <taxon>Thermoanaerobacterales</taxon>
        <taxon>Thermoanaerobacteraceae</taxon>
        <taxon>Carboxydothermus</taxon>
    </lineage>
</organism>
<comment type="PTM">
    <text evidence="11">Is synthesized initially as an inactive proenzyme. Formation of the active enzyme involves a self-maturation process in which the active site pyruvoyl group is generated from an internal serine residue via an autocatalytic post-translational modification. Two non-identical subunits are generated from the proenzyme in this reaction, and the pyruvate is formed at the N-terminus of the alpha chain, which is derived from the carboxyl end of the proenzyme. The post-translation cleavage follows an unusual pathway, termed non-hydrolytic serinolysis, in which the side chain hydroxyl group of the serine supplies its oxygen atom to form the C-terminus of the beta chain, while the remainder of the serine residue undergoes an oxidative deamination to produce ammonia and the pyruvoyl prosthetic group on the alpha chain.</text>
</comment>
<keyword evidence="3 11" id="KW-0210">Decarboxylase</keyword>
<keyword evidence="10 11" id="KW-0670">Pyruvate</keyword>
<comment type="function">
    <text evidence="11">Catalyzes the formation of phosphatidylethanolamine (PtdEtn) from phosphatidylserine (PtdSer).</text>
</comment>
<comment type="caution">
    <text evidence="13">The sequence shown here is derived from an EMBL/GenBank/DDBJ whole genome shotgun (WGS) entry which is preliminary data.</text>
</comment>
<dbReference type="Pfam" id="PF02666">
    <property type="entry name" value="PS_Dcarbxylase"/>
    <property type="match status" value="1"/>
</dbReference>
<keyword evidence="7 11" id="KW-0594">Phospholipid biosynthesis</keyword>
<evidence type="ECO:0000256" key="6">
    <source>
        <dbReference type="ARBA" id="ARBA00023145"/>
    </source>
</evidence>
<dbReference type="EMBL" id="BDJL01000132">
    <property type="protein sequence ID" value="GAV26093.1"/>
    <property type="molecule type" value="Genomic_DNA"/>
</dbReference>
<evidence type="ECO:0000256" key="7">
    <source>
        <dbReference type="ARBA" id="ARBA00023209"/>
    </source>
</evidence>
<comment type="similarity">
    <text evidence="11">Belongs to the phosphatidylserine decarboxylase family. PSD-A subfamily.</text>
</comment>
<dbReference type="GO" id="GO:0004609">
    <property type="term" value="F:phosphatidylserine decarboxylase activity"/>
    <property type="evidence" value="ECO:0007669"/>
    <property type="project" value="UniProtKB-UniRule"/>
</dbReference>
<comment type="cofactor">
    <cofactor evidence="11">
        <name>pyruvate</name>
        <dbReference type="ChEBI" id="CHEBI:15361"/>
    </cofactor>
    <text evidence="11">Binds 1 pyruvoyl group covalently per subunit.</text>
</comment>
<dbReference type="InterPro" id="IPR003817">
    <property type="entry name" value="PS_Dcarbxylase"/>
</dbReference>
<protein>
    <recommendedName>
        <fullName evidence="11">Phosphatidylserine decarboxylase proenzyme</fullName>
        <ecNumber evidence="11">4.1.1.65</ecNumber>
    </recommendedName>
    <component>
        <recommendedName>
            <fullName evidence="11">Phosphatidylserine decarboxylase alpha chain</fullName>
        </recommendedName>
    </component>
    <component>
        <recommendedName>
            <fullName evidence="11">Phosphatidylserine decarboxylase beta chain</fullName>
        </recommendedName>
    </component>
</protein>
<keyword evidence="6 11" id="KW-0865">Zymogen</keyword>
<name>A0A1L8D4J2_9THEO</name>
<keyword evidence="12" id="KW-0812">Transmembrane</keyword>
<sequence>MNEPLIMYREGLWYLVILGVLTVAGAVFNLWLGAFVFLLFLFVVFFFRNPQRTIPEDEKAIISPADGVVLDVAEVNESYYLKGPAIKISIFLSIFDVHVNRAPLAGEVEYVHYRPGKFLPAFKSHASEINERNYIGIKNPYLQVLVVQITGFIARRIVSFVKPGDILKKGQLLGMIKFGSCTEIYLPKETVEVLVKKGQRVYGGTTVIGRIK</sequence>
<keyword evidence="5 11" id="KW-0472">Membrane</keyword>
<dbReference type="HAMAP" id="MF_00664">
    <property type="entry name" value="PS_decarb_PSD_A"/>
    <property type="match status" value="1"/>
</dbReference>
<keyword evidence="8 11" id="KW-0456">Lyase</keyword>
<evidence type="ECO:0000256" key="8">
    <source>
        <dbReference type="ARBA" id="ARBA00023239"/>
    </source>
</evidence>
<dbReference type="GO" id="GO:0006646">
    <property type="term" value="P:phosphatidylethanolamine biosynthetic process"/>
    <property type="evidence" value="ECO:0007669"/>
    <property type="project" value="UniProtKB-UniRule"/>
</dbReference>
<comment type="subunit">
    <text evidence="11">Heterodimer of a large membrane-associated beta subunit and a small pyruvoyl-containing alpha subunit.</text>
</comment>
<comment type="catalytic activity">
    <reaction evidence="11">
        <text>a 1,2-diacyl-sn-glycero-3-phospho-L-serine + H(+) = a 1,2-diacyl-sn-glycero-3-phosphoethanolamine + CO2</text>
        <dbReference type="Rhea" id="RHEA:20828"/>
        <dbReference type="ChEBI" id="CHEBI:15378"/>
        <dbReference type="ChEBI" id="CHEBI:16526"/>
        <dbReference type="ChEBI" id="CHEBI:57262"/>
        <dbReference type="ChEBI" id="CHEBI:64612"/>
        <dbReference type="EC" id="4.1.1.65"/>
    </reaction>
</comment>
<dbReference type="PANTHER" id="PTHR35809">
    <property type="entry name" value="ARCHAETIDYLSERINE DECARBOXYLASE PROENZYME-RELATED"/>
    <property type="match status" value="1"/>
</dbReference>
<dbReference type="AlphaFoldDB" id="A0A1L8D4J2"/>
<dbReference type="InterPro" id="IPR033175">
    <property type="entry name" value="PSD-A"/>
</dbReference>
<reference evidence="14" key="1">
    <citation type="submission" date="2016-12" db="EMBL/GenBank/DDBJ databases">
        <title>Draft Genome Sequences od Carboxydothermus pertinax and islandicus, Hydrogenogenic Carboxydotrophic Bacteria.</title>
        <authorList>
            <person name="Fukuyama Y."/>
            <person name="Ohmae K."/>
            <person name="Yoneda Y."/>
            <person name="Yoshida T."/>
            <person name="Sako Y."/>
        </authorList>
    </citation>
    <scope>NUCLEOTIDE SEQUENCE [LARGE SCALE GENOMIC DNA]</scope>
    <source>
        <strain evidence="14">SET</strain>
    </source>
</reference>
<dbReference type="NCBIfam" id="NF003678">
    <property type="entry name" value="PRK05305.1-2"/>
    <property type="match status" value="1"/>
</dbReference>
<comment type="subcellular location">
    <subcellularLocation>
        <location evidence="11">Cell membrane</location>
        <topology evidence="11">Peripheral membrane protein</topology>
    </subcellularLocation>
</comment>
<evidence type="ECO:0000256" key="2">
    <source>
        <dbReference type="ARBA" id="ARBA00022516"/>
    </source>
</evidence>
<evidence type="ECO:0000256" key="10">
    <source>
        <dbReference type="ARBA" id="ARBA00023317"/>
    </source>
</evidence>
<evidence type="ECO:0000256" key="11">
    <source>
        <dbReference type="HAMAP-Rule" id="MF_00664"/>
    </source>
</evidence>
<feature type="active site" description="Schiff-base intermediate with substrate; via pyruvic acid" evidence="11">
    <location>
        <position position="180"/>
    </location>
</feature>
<dbReference type="EC" id="4.1.1.65" evidence="11"/>
<evidence type="ECO:0000256" key="3">
    <source>
        <dbReference type="ARBA" id="ARBA00022793"/>
    </source>
</evidence>
<dbReference type="STRING" id="661089.ciss_20260"/>
<keyword evidence="12" id="KW-1133">Transmembrane helix</keyword>
<dbReference type="GO" id="GO:0005886">
    <property type="term" value="C:plasma membrane"/>
    <property type="evidence" value="ECO:0007669"/>
    <property type="project" value="UniProtKB-SubCell"/>
</dbReference>
<feature type="transmembrane region" description="Helical" evidence="12">
    <location>
        <begin position="12"/>
        <end position="45"/>
    </location>
</feature>
<gene>
    <name evidence="11" type="primary">psd</name>
    <name evidence="13" type="ORF">ciss_20260</name>
</gene>
<evidence type="ECO:0000256" key="9">
    <source>
        <dbReference type="ARBA" id="ARBA00023264"/>
    </source>
</evidence>
<dbReference type="OrthoDB" id="9790893at2"/>
<keyword evidence="2 11" id="KW-0444">Lipid biosynthesis</keyword>
<evidence type="ECO:0000256" key="1">
    <source>
        <dbReference type="ARBA" id="ARBA00022475"/>
    </source>
</evidence>
<dbReference type="Proteomes" id="UP000187338">
    <property type="component" value="Unassembled WGS sequence"/>
</dbReference>
<evidence type="ECO:0000256" key="5">
    <source>
        <dbReference type="ARBA" id="ARBA00023136"/>
    </source>
</evidence>
<keyword evidence="14" id="KW-1185">Reference proteome</keyword>